<comment type="similarity">
    <text evidence="5">Belongs to the methyl-accepting chemotaxis (MCP) protein family.</text>
</comment>
<feature type="transmembrane region" description="Helical" evidence="7">
    <location>
        <begin position="13"/>
        <end position="32"/>
    </location>
</feature>
<evidence type="ECO:0000256" key="1">
    <source>
        <dbReference type="ARBA" id="ARBA00004236"/>
    </source>
</evidence>
<dbReference type="GO" id="GO:0005886">
    <property type="term" value="C:plasma membrane"/>
    <property type="evidence" value="ECO:0007669"/>
    <property type="project" value="UniProtKB-SubCell"/>
</dbReference>
<gene>
    <name evidence="10" type="ORF">A8990_14315</name>
</gene>
<evidence type="ECO:0000256" key="2">
    <source>
        <dbReference type="ARBA" id="ARBA00022475"/>
    </source>
</evidence>
<dbReference type="Pfam" id="PF12729">
    <property type="entry name" value="4HB_MCP_1"/>
    <property type="match status" value="1"/>
</dbReference>
<keyword evidence="7" id="KW-0812">Transmembrane</keyword>
<dbReference type="FunFam" id="1.10.287.950:FF:000001">
    <property type="entry name" value="Methyl-accepting chemotaxis sensory transducer"/>
    <property type="match status" value="1"/>
</dbReference>
<organism evidence="10 11">
    <name type="scientific">Paenibacillus taihuensis</name>
    <dbReference type="NCBI Taxonomy" id="1156355"/>
    <lineage>
        <taxon>Bacteria</taxon>
        <taxon>Bacillati</taxon>
        <taxon>Bacillota</taxon>
        <taxon>Bacilli</taxon>
        <taxon>Bacillales</taxon>
        <taxon>Paenibacillaceae</taxon>
        <taxon>Paenibacillus</taxon>
    </lineage>
</organism>
<dbReference type="InterPro" id="IPR004089">
    <property type="entry name" value="MCPsignal_dom"/>
</dbReference>
<comment type="caution">
    <text evidence="10">The sequence shown here is derived from an EMBL/GenBank/DDBJ whole genome shotgun (WGS) entry which is preliminary data.</text>
</comment>
<name>A0A3D9R1H4_9BACL</name>
<feature type="domain" description="Methyl-accepting transducer" evidence="8">
    <location>
        <begin position="270"/>
        <end position="513"/>
    </location>
</feature>
<dbReference type="Pfam" id="PF00672">
    <property type="entry name" value="HAMP"/>
    <property type="match status" value="1"/>
</dbReference>
<keyword evidence="2" id="KW-1003">Cell membrane</keyword>
<dbReference type="Gene3D" id="1.10.287.950">
    <property type="entry name" value="Methyl-accepting chemotaxis protein"/>
    <property type="match status" value="1"/>
</dbReference>
<accession>A0A3D9R1H4</accession>
<comment type="subcellular location">
    <subcellularLocation>
        <location evidence="1">Cell membrane</location>
    </subcellularLocation>
</comment>
<evidence type="ECO:0000256" key="5">
    <source>
        <dbReference type="ARBA" id="ARBA00029447"/>
    </source>
</evidence>
<dbReference type="InterPro" id="IPR003660">
    <property type="entry name" value="HAMP_dom"/>
</dbReference>
<keyword evidence="11" id="KW-1185">Reference proteome</keyword>
<proteinExistence type="inferred from homology"/>
<evidence type="ECO:0000313" key="10">
    <source>
        <dbReference type="EMBL" id="REE67310.1"/>
    </source>
</evidence>
<dbReference type="GO" id="GO:0006935">
    <property type="term" value="P:chemotaxis"/>
    <property type="evidence" value="ECO:0007669"/>
    <property type="project" value="InterPro"/>
</dbReference>
<sequence>MSWIKNMRLSVKLIVLISVSVVSLLIIGGMSLSKMEQMNNKSISMFDDRLIPIRLVNKVRASTTLTTTSLLELMITTDQAKHTKLDKDIQAAMETADKAIKDYEKTKMDPFEVENMKKLKNVLEQIRTNTQKSEALAVQNKNEEAYEVYLKSVAPLSEQRNNIITSLVDYNQQTANQLNQDIGKSYSNSRTIILILLIATILLSIGIGIFIVQSIVRPLNRVMRMVSRMANGDLRETTDIRTKDEIGQLAGTINTMVLNLRETVTKVLISAENVAAASQQISASTEETAASSNSQAESTQTINELFKEMSAAVHSVAMSAERASELSKEMMGVAESGGEVVRTSTEGMSLVNEQMSRMENDSSKIEEIIEVIDNIAEQTNLLALNAAIEAARAGEQGRGFAVVADEVRKLAERSVEATKQITAIIKGMQENTKESVNTVGNAAYLTQRTGEAFDSIVRMVNKSSVKVMEIASASEEQSAQTTEVMISVENIAATARQAAAITEETASTAQSLAQSAEELNTTVSLFKV</sequence>
<dbReference type="EMBL" id="QTTN01000043">
    <property type="protein sequence ID" value="REE67310.1"/>
    <property type="molecule type" value="Genomic_DNA"/>
</dbReference>
<reference evidence="10 11" key="1">
    <citation type="submission" date="2018-08" db="EMBL/GenBank/DDBJ databases">
        <title>Genomic Encyclopedia of Type Strains, Phase III (KMG-III): the genomes of soil and plant-associated and newly described type strains.</title>
        <authorList>
            <person name="Whitman W."/>
        </authorList>
    </citation>
    <scope>NUCLEOTIDE SEQUENCE [LARGE SCALE GENOMIC DNA]</scope>
    <source>
        <strain evidence="10 11">CGMCC 1.10966</strain>
    </source>
</reference>
<evidence type="ECO:0000256" key="4">
    <source>
        <dbReference type="ARBA" id="ARBA00023224"/>
    </source>
</evidence>
<evidence type="ECO:0000313" key="11">
    <source>
        <dbReference type="Proteomes" id="UP000256304"/>
    </source>
</evidence>
<dbReference type="SUPFAM" id="SSF58104">
    <property type="entry name" value="Methyl-accepting chemotaxis protein (MCP) signaling domain"/>
    <property type="match status" value="1"/>
</dbReference>
<dbReference type="SMART" id="SM00304">
    <property type="entry name" value="HAMP"/>
    <property type="match status" value="1"/>
</dbReference>
<feature type="domain" description="HAMP" evidence="9">
    <location>
        <begin position="213"/>
        <end position="265"/>
    </location>
</feature>
<dbReference type="Pfam" id="PF00015">
    <property type="entry name" value="MCPsignal"/>
    <property type="match status" value="1"/>
</dbReference>
<evidence type="ECO:0000256" key="7">
    <source>
        <dbReference type="SAM" id="Phobius"/>
    </source>
</evidence>
<protein>
    <submittedName>
        <fullName evidence="10">Methyl-accepting chemotaxis protein</fullName>
    </submittedName>
</protein>
<evidence type="ECO:0000256" key="6">
    <source>
        <dbReference type="PROSITE-ProRule" id="PRU00284"/>
    </source>
</evidence>
<dbReference type="OrthoDB" id="358716at2"/>
<dbReference type="PROSITE" id="PS50111">
    <property type="entry name" value="CHEMOTAXIS_TRANSDUC_2"/>
    <property type="match status" value="1"/>
</dbReference>
<keyword evidence="4 6" id="KW-0807">Transducer</keyword>
<keyword evidence="7" id="KW-1133">Transmembrane helix</keyword>
<dbReference type="RefSeq" id="WP_116191931.1">
    <property type="nucleotide sequence ID" value="NZ_QTTN01000043.1"/>
</dbReference>
<dbReference type="CDD" id="cd06225">
    <property type="entry name" value="HAMP"/>
    <property type="match status" value="1"/>
</dbReference>
<dbReference type="Proteomes" id="UP000256304">
    <property type="component" value="Unassembled WGS sequence"/>
</dbReference>
<dbReference type="PANTHER" id="PTHR32089:SF112">
    <property type="entry name" value="LYSOZYME-LIKE PROTEIN-RELATED"/>
    <property type="match status" value="1"/>
</dbReference>
<dbReference type="PRINTS" id="PR00260">
    <property type="entry name" value="CHEMTRNSDUCR"/>
</dbReference>
<dbReference type="CDD" id="cd19411">
    <property type="entry name" value="MCP2201-like_sensor"/>
    <property type="match status" value="1"/>
</dbReference>
<keyword evidence="3 7" id="KW-0472">Membrane</keyword>
<dbReference type="PANTHER" id="PTHR32089">
    <property type="entry name" value="METHYL-ACCEPTING CHEMOTAXIS PROTEIN MCPB"/>
    <property type="match status" value="1"/>
</dbReference>
<dbReference type="InterPro" id="IPR047347">
    <property type="entry name" value="YvaQ-like_sensor"/>
</dbReference>
<dbReference type="PROSITE" id="PS50885">
    <property type="entry name" value="HAMP"/>
    <property type="match status" value="1"/>
</dbReference>
<evidence type="ECO:0000259" key="8">
    <source>
        <dbReference type="PROSITE" id="PS50111"/>
    </source>
</evidence>
<dbReference type="InterPro" id="IPR024478">
    <property type="entry name" value="HlyB_4HB_MCP"/>
</dbReference>
<dbReference type="SMART" id="SM00283">
    <property type="entry name" value="MA"/>
    <property type="match status" value="1"/>
</dbReference>
<evidence type="ECO:0000259" key="9">
    <source>
        <dbReference type="PROSITE" id="PS50885"/>
    </source>
</evidence>
<dbReference type="GO" id="GO:0004888">
    <property type="term" value="F:transmembrane signaling receptor activity"/>
    <property type="evidence" value="ECO:0007669"/>
    <property type="project" value="InterPro"/>
</dbReference>
<dbReference type="InterPro" id="IPR004090">
    <property type="entry name" value="Chemotax_Me-accpt_rcpt"/>
</dbReference>
<dbReference type="GO" id="GO:0007165">
    <property type="term" value="P:signal transduction"/>
    <property type="evidence" value="ECO:0007669"/>
    <property type="project" value="UniProtKB-KW"/>
</dbReference>
<feature type="transmembrane region" description="Helical" evidence="7">
    <location>
        <begin position="192"/>
        <end position="216"/>
    </location>
</feature>
<dbReference type="AlphaFoldDB" id="A0A3D9R1H4"/>
<evidence type="ECO:0000256" key="3">
    <source>
        <dbReference type="ARBA" id="ARBA00023136"/>
    </source>
</evidence>